<keyword evidence="2" id="KW-1133">Transmembrane helix</keyword>
<name>A0ABY5KX56_9CELL</name>
<organism evidence="3 4">
    <name type="scientific">Cellulomonas xiejunii</name>
    <dbReference type="NCBI Taxonomy" id="2968083"/>
    <lineage>
        <taxon>Bacteria</taxon>
        <taxon>Bacillati</taxon>
        <taxon>Actinomycetota</taxon>
        <taxon>Actinomycetes</taxon>
        <taxon>Micrococcales</taxon>
        <taxon>Cellulomonadaceae</taxon>
        <taxon>Cellulomonas</taxon>
    </lineage>
</organism>
<accession>A0ABY5KX56</accession>
<evidence type="ECO:0000256" key="1">
    <source>
        <dbReference type="SAM" id="MobiDB-lite"/>
    </source>
</evidence>
<feature type="transmembrane region" description="Helical" evidence="2">
    <location>
        <begin position="35"/>
        <end position="57"/>
    </location>
</feature>
<keyword evidence="2" id="KW-0812">Transmembrane</keyword>
<gene>
    <name evidence="3" type="ORF">NP048_05715</name>
</gene>
<evidence type="ECO:0000313" key="4">
    <source>
        <dbReference type="Proteomes" id="UP001316384"/>
    </source>
</evidence>
<sequence length="228" mass="23562">MSAPDAVLHETSPGTTPPDAAGPVPHLRRPRPRTLGAAAAVLAALAVGHVVVTAFPVDDRVEAPFVRSTTVGQPVDLRYARLTAAEPAGSTVLDQRLGPGGGTLLVTSGVWLTVPLTIEAVGQPRALAFAELLGGDGRTYTVFTSGRSSFLPGTAQPGIPRYATVSVEVPVEAVPGAHLRVGLDLEDQRLDDVADIDLGLTRADAEAWAADDTPVVAVLSSDEPWQGS</sequence>
<protein>
    <submittedName>
        <fullName evidence="3">Uncharacterized protein</fullName>
    </submittedName>
</protein>
<dbReference type="Proteomes" id="UP001316384">
    <property type="component" value="Chromosome"/>
</dbReference>
<dbReference type="RefSeq" id="WP_227577250.1">
    <property type="nucleotide sequence ID" value="NZ_CP101987.1"/>
</dbReference>
<dbReference type="EMBL" id="CP101987">
    <property type="protein sequence ID" value="UUI72938.1"/>
    <property type="molecule type" value="Genomic_DNA"/>
</dbReference>
<keyword evidence="4" id="KW-1185">Reference proteome</keyword>
<keyword evidence="2" id="KW-0472">Membrane</keyword>
<reference evidence="3 4" key="1">
    <citation type="submission" date="2022-07" db="EMBL/GenBank/DDBJ databases">
        <title>Novel species in genus cellulomonas.</title>
        <authorList>
            <person name="Ye L."/>
        </authorList>
    </citation>
    <scope>NUCLEOTIDE SEQUENCE [LARGE SCALE GENOMIC DNA]</scope>
    <source>
        <strain evidence="4">zg-B89</strain>
    </source>
</reference>
<feature type="region of interest" description="Disordered" evidence="1">
    <location>
        <begin position="1"/>
        <end position="30"/>
    </location>
</feature>
<evidence type="ECO:0000313" key="3">
    <source>
        <dbReference type="EMBL" id="UUI72938.1"/>
    </source>
</evidence>
<proteinExistence type="predicted"/>
<evidence type="ECO:0000256" key="2">
    <source>
        <dbReference type="SAM" id="Phobius"/>
    </source>
</evidence>